<dbReference type="PANTHER" id="PTHR42847:SF4">
    <property type="entry name" value="ALKANESULFONATE MONOOXYGENASE-RELATED"/>
    <property type="match status" value="1"/>
</dbReference>
<accession>A0A7I7JM97</accession>
<dbReference type="SUPFAM" id="SSF51679">
    <property type="entry name" value="Bacterial luciferase-like"/>
    <property type="match status" value="1"/>
</dbReference>
<keyword evidence="3" id="KW-0560">Oxidoreductase</keyword>
<gene>
    <name evidence="6" type="ORF">MNVM_19840</name>
</gene>
<dbReference type="PANTHER" id="PTHR42847">
    <property type="entry name" value="ALKANESULFONATE MONOOXYGENASE"/>
    <property type="match status" value="1"/>
</dbReference>
<dbReference type="EMBL" id="AP022562">
    <property type="protein sequence ID" value="BBX12903.1"/>
    <property type="molecule type" value="Genomic_DNA"/>
</dbReference>
<keyword evidence="4" id="KW-0503">Monooxygenase</keyword>
<dbReference type="Gene3D" id="3.20.20.30">
    <property type="entry name" value="Luciferase-like domain"/>
    <property type="match status" value="1"/>
</dbReference>
<evidence type="ECO:0000256" key="2">
    <source>
        <dbReference type="ARBA" id="ARBA00022643"/>
    </source>
</evidence>
<keyword evidence="1" id="KW-0285">Flavoprotein</keyword>
<reference evidence="6 7" key="1">
    <citation type="journal article" date="2019" name="Emerg. Microbes Infect.">
        <title>Comprehensive subspecies identification of 175 nontuberculous mycobacteria species based on 7547 genomic profiles.</title>
        <authorList>
            <person name="Matsumoto Y."/>
            <person name="Kinjo T."/>
            <person name="Motooka D."/>
            <person name="Nabeya D."/>
            <person name="Jung N."/>
            <person name="Uechi K."/>
            <person name="Horii T."/>
            <person name="Iida T."/>
            <person name="Fujita J."/>
            <person name="Nakamura S."/>
        </authorList>
    </citation>
    <scope>NUCLEOTIDE SEQUENCE [LARGE SCALE GENOMIC DNA]</scope>
    <source>
        <strain evidence="6 7">JCM 6391</strain>
    </source>
</reference>
<evidence type="ECO:0000313" key="6">
    <source>
        <dbReference type="EMBL" id="BBX12903.1"/>
    </source>
</evidence>
<proteinExistence type="predicted"/>
<name>A0A7I7JM97_9MYCO</name>
<sequence>MMAEWFLFLPQSRLSITDIVLRARTAEASGFDGLAFLDHLETPMAPDAPLWEAMTIATWVAAHTERLRIGHLVLCDAFRHAAVLAKQAVTLAEATGGRFELGLGSGSMPDELARFGLGEPTAGARVTALEQTVTALKRYWSGGADTQLPTPSSPIPLLLAGRGPRMLKLVAQHADWWNLPATHVNELPQLVGKIGSARASVQQMVGFVGDGADAEAVIGTARRRFSQLGPGLVCGGADELVAYFTGLRDHGAQRFYVWFSDFAAPETIAEFGKRVVSALGE</sequence>
<evidence type="ECO:0000256" key="3">
    <source>
        <dbReference type="ARBA" id="ARBA00023002"/>
    </source>
</evidence>
<organism evidence="6 7">
    <name type="scientific">Mycobacterium novum</name>
    <dbReference type="NCBI Taxonomy" id="2492438"/>
    <lineage>
        <taxon>Bacteria</taxon>
        <taxon>Bacillati</taxon>
        <taxon>Actinomycetota</taxon>
        <taxon>Actinomycetes</taxon>
        <taxon>Mycobacteriales</taxon>
        <taxon>Mycobacteriaceae</taxon>
        <taxon>Mycobacterium</taxon>
    </lineage>
</organism>
<keyword evidence="7" id="KW-1185">Reference proteome</keyword>
<evidence type="ECO:0000259" key="5">
    <source>
        <dbReference type="Pfam" id="PF00296"/>
    </source>
</evidence>
<evidence type="ECO:0000256" key="4">
    <source>
        <dbReference type="ARBA" id="ARBA00023033"/>
    </source>
</evidence>
<dbReference type="KEGG" id="mnm:MNVM_19840"/>
<dbReference type="InterPro" id="IPR050172">
    <property type="entry name" value="SsuD_RutA_monooxygenase"/>
</dbReference>
<dbReference type="GO" id="GO:0046306">
    <property type="term" value="P:alkanesulfonate catabolic process"/>
    <property type="evidence" value="ECO:0007669"/>
    <property type="project" value="TreeGrafter"/>
</dbReference>
<dbReference type="Pfam" id="PF00296">
    <property type="entry name" value="Bac_luciferase"/>
    <property type="match status" value="1"/>
</dbReference>
<evidence type="ECO:0000256" key="1">
    <source>
        <dbReference type="ARBA" id="ARBA00022630"/>
    </source>
</evidence>
<feature type="domain" description="Luciferase-like" evidence="5">
    <location>
        <begin position="15"/>
        <end position="181"/>
    </location>
</feature>
<protein>
    <recommendedName>
        <fullName evidence="5">Luciferase-like domain-containing protein</fullName>
    </recommendedName>
</protein>
<dbReference type="InterPro" id="IPR011251">
    <property type="entry name" value="Luciferase-like_dom"/>
</dbReference>
<evidence type="ECO:0000313" key="7">
    <source>
        <dbReference type="Proteomes" id="UP000466997"/>
    </source>
</evidence>
<dbReference type="Proteomes" id="UP000466997">
    <property type="component" value="Chromosome"/>
</dbReference>
<keyword evidence="2" id="KW-0288">FMN</keyword>
<dbReference type="InterPro" id="IPR036661">
    <property type="entry name" value="Luciferase-like_sf"/>
</dbReference>
<dbReference type="GO" id="GO:0008726">
    <property type="term" value="F:alkanesulfonate monooxygenase activity"/>
    <property type="evidence" value="ECO:0007669"/>
    <property type="project" value="TreeGrafter"/>
</dbReference>
<dbReference type="AlphaFoldDB" id="A0A7I7JM97"/>